<dbReference type="PANTHER" id="PTHR30569">
    <property type="entry name" value="CYTOSINE TRANSPORTER CODB"/>
    <property type="match status" value="1"/>
</dbReference>
<feature type="transmembrane region" description="Helical" evidence="6">
    <location>
        <begin position="235"/>
        <end position="260"/>
    </location>
</feature>
<dbReference type="Proteomes" id="UP000192761">
    <property type="component" value="Unassembled WGS sequence"/>
</dbReference>
<evidence type="ECO:0000256" key="1">
    <source>
        <dbReference type="ARBA" id="ARBA00004141"/>
    </source>
</evidence>
<accession>A0A1W1XWQ3</accession>
<keyword evidence="8" id="KW-1185">Reference proteome</keyword>
<dbReference type="Gene3D" id="1.10.4160.10">
    <property type="entry name" value="Hydantoin permease"/>
    <property type="match status" value="1"/>
</dbReference>
<feature type="transmembrane region" description="Helical" evidence="6">
    <location>
        <begin position="96"/>
        <end position="118"/>
    </location>
</feature>
<dbReference type="InterPro" id="IPR001248">
    <property type="entry name" value="Pur-cyt_permease"/>
</dbReference>
<dbReference type="InterPro" id="IPR030191">
    <property type="entry name" value="CodB"/>
</dbReference>
<dbReference type="AlphaFoldDB" id="A0A1W1XWQ3"/>
<feature type="transmembrane region" description="Helical" evidence="6">
    <location>
        <begin position="394"/>
        <end position="415"/>
    </location>
</feature>
<organism evidence="7 8">
    <name type="scientific">Andreprevotia lacus DSM 23236</name>
    <dbReference type="NCBI Taxonomy" id="1121001"/>
    <lineage>
        <taxon>Bacteria</taxon>
        <taxon>Pseudomonadati</taxon>
        <taxon>Pseudomonadota</taxon>
        <taxon>Betaproteobacteria</taxon>
        <taxon>Neisseriales</taxon>
        <taxon>Chitinibacteraceae</taxon>
        <taxon>Andreprevotia</taxon>
    </lineage>
</organism>
<evidence type="ECO:0000313" key="7">
    <source>
        <dbReference type="EMBL" id="SMC27948.1"/>
    </source>
</evidence>
<feature type="transmembrane region" description="Helical" evidence="6">
    <location>
        <begin position="138"/>
        <end position="158"/>
    </location>
</feature>
<sequence length="423" mass="44038">MSGNVVNTALQAVPLSERKLGFSDHFALWGSLGVGLLVIQAGTFLVPGLGAAAAFAAIVLGTLIGTALLVWVGWLGAQSGVSSAGLIWPALGRHAAVLPVGANVLQLLGWAIFEIVVIRDGLSGIAKQTWGWDKPAVFTVLVGLLLLGLLCLSMVGIVRQFIRRAGLALMLAALGWLTVRFVGEVSQFGWDKFWARAGDGSMGFGAAVDLVIAMPISWLPLVADYTRFSRNGRSAVTGIGIGYALANIWCFALAILIAAVHPGSDMVATILLGASGALALGLLLVDEVDNGYGDLYSAAVSSHSLLPRVPVGSFGPLLAVVATVLALLLPIQNYQNFLYLLGSVFVPLFGVVIAHHGTSPRLPAADTPAIVWPGTLAWIAGIAVYQIVSRVYPSVGASLPSLLAAFALYYALAAIRVRRTAAA</sequence>
<dbReference type="Pfam" id="PF02133">
    <property type="entry name" value="Transp_cyt_pur"/>
    <property type="match status" value="1"/>
</dbReference>
<evidence type="ECO:0000256" key="2">
    <source>
        <dbReference type="ARBA" id="ARBA00008974"/>
    </source>
</evidence>
<evidence type="ECO:0000256" key="4">
    <source>
        <dbReference type="ARBA" id="ARBA00022989"/>
    </source>
</evidence>
<dbReference type="EMBL" id="FWXD01000019">
    <property type="protein sequence ID" value="SMC27948.1"/>
    <property type="molecule type" value="Genomic_DNA"/>
</dbReference>
<feature type="transmembrane region" description="Helical" evidence="6">
    <location>
        <begin position="369"/>
        <end position="388"/>
    </location>
</feature>
<comment type="subcellular location">
    <subcellularLocation>
        <location evidence="1">Membrane</location>
        <topology evidence="1">Multi-pass membrane protein</topology>
    </subcellularLocation>
</comment>
<keyword evidence="4 6" id="KW-1133">Transmembrane helix</keyword>
<dbReference type="GO" id="GO:0005886">
    <property type="term" value="C:plasma membrane"/>
    <property type="evidence" value="ECO:0007669"/>
    <property type="project" value="TreeGrafter"/>
</dbReference>
<feature type="transmembrane region" description="Helical" evidence="6">
    <location>
        <begin position="203"/>
        <end position="223"/>
    </location>
</feature>
<comment type="similarity">
    <text evidence="2">Belongs to the purine-cytosine permease (2.A.39) family.</text>
</comment>
<dbReference type="RefSeq" id="WP_176216960.1">
    <property type="nucleotide sequence ID" value="NZ_FWXD01000019.1"/>
</dbReference>
<dbReference type="PANTHER" id="PTHR30569:SF0">
    <property type="entry name" value="CYTOSINE PERMEASE"/>
    <property type="match status" value="1"/>
</dbReference>
<evidence type="ECO:0000256" key="6">
    <source>
        <dbReference type="SAM" id="Phobius"/>
    </source>
</evidence>
<feature type="transmembrane region" description="Helical" evidence="6">
    <location>
        <begin position="165"/>
        <end position="183"/>
    </location>
</feature>
<gene>
    <name evidence="7" type="ORF">SAMN02745857_03044</name>
</gene>
<evidence type="ECO:0000256" key="3">
    <source>
        <dbReference type="ARBA" id="ARBA00022692"/>
    </source>
</evidence>
<feature type="transmembrane region" description="Helical" evidence="6">
    <location>
        <begin position="305"/>
        <end position="331"/>
    </location>
</feature>
<feature type="transmembrane region" description="Helical" evidence="6">
    <location>
        <begin position="52"/>
        <end position="75"/>
    </location>
</feature>
<proteinExistence type="inferred from homology"/>
<reference evidence="7 8" key="1">
    <citation type="submission" date="2017-04" db="EMBL/GenBank/DDBJ databases">
        <authorList>
            <person name="Afonso C.L."/>
            <person name="Miller P.J."/>
            <person name="Scott M.A."/>
            <person name="Spackman E."/>
            <person name="Goraichik I."/>
            <person name="Dimitrov K.M."/>
            <person name="Suarez D.L."/>
            <person name="Swayne D.E."/>
        </authorList>
    </citation>
    <scope>NUCLEOTIDE SEQUENCE [LARGE SCALE GENOMIC DNA]</scope>
    <source>
        <strain evidence="7 8">DSM 23236</strain>
    </source>
</reference>
<keyword evidence="3 6" id="KW-0812">Transmembrane</keyword>
<keyword evidence="5 6" id="KW-0472">Membrane</keyword>
<feature type="transmembrane region" description="Helical" evidence="6">
    <location>
        <begin position="26"/>
        <end position="46"/>
    </location>
</feature>
<name>A0A1W1XWQ3_9NEIS</name>
<dbReference type="GO" id="GO:0015209">
    <property type="term" value="F:cytosine transmembrane transporter activity"/>
    <property type="evidence" value="ECO:0007669"/>
    <property type="project" value="InterPro"/>
</dbReference>
<dbReference type="STRING" id="1121001.SAMN02745857_03044"/>
<protein>
    <submittedName>
        <fullName evidence="7">Putative hydroxymethylpyrimidine transporter CytX</fullName>
    </submittedName>
</protein>
<feature type="transmembrane region" description="Helical" evidence="6">
    <location>
        <begin position="337"/>
        <end position="357"/>
    </location>
</feature>
<evidence type="ECO:0000256" key="5">
    <source>
        <dbReference type="ARBA" id="ARBA00023136"/>
    </source>
</evidence>
<evidence type="ECO:0000313" key="8">
    <source>
        <dbReference type="Proteomes" id="UP000192761"/>
    </source>
</evidence>